<proteinExistence type="predicted"/>
<dbReference type="STRING" id="1903179.BI347_20125"/>
<protein>
    <submittedName>
        <fullName evidence="2">Uncharacterized protein</fullName>
    </submittedName>
</protein>
<accession>A0A1S1WV67</accession>
<evidence type="ECO:0000313" key="2">
    <source>
        <dbReference type="EMBL" id="OHX10817.1"/>
    </source>
</evidence>
<gene>
    <name evidence="3" type="ORF">BI344_17175</name>
    <name evidence="2" type="ORF">BI347_20125</name>
</gene>
<evidence type="ECO:0000256" key="1">
    <source>
        <dbReference type="SAM" id="MobiDB-lite"/>
    </source>
</evidence>
<feature type="compositionally biased region" description="Low complexity" evidence="1">
    <location>
        <begin position="1"/>
        <end position="10"/>
    </location>
</feature>
<sequence length="137" mass="15044">MPVTPAPAETQKTEKAKKAVSKWPDFDTDPKALAFLAALQQLPSAASDSQADRQAQIDAIAKLLRNFQHPANTTAFITLQEQGAILQRTLAKLGNDSPLHTPLMAVWVGTSNLQFQMSKWMQDVMLSDGTPPESNEW</sequence>
<reference evidence="4 5" key="1">
    <citation type="submission" date="2016-09" db="EMBL/GenBank/DDBJ databases">
        <title>Chromobacterium muskegensis sp. nov., an insecticidal bacterium isolated from Sphagnum bogs.</title>
        <authorList>
            <person name="Sparks M.E."/>
            <person name="Blackburn M.B."/>
            <person name="Gundersen-Rindal D.E."/>
            <person name="Mitchell A."/>
            <person name="Farrar R."/>
            <person name="Kuhar D."/>
        </authorList>
    </citation>
    <scope>NUCLEOTIDE SEQUENCE [LARGE SCALE GENOMIC DNA]</scope>
    <source>
        <strain evidence="3 5">14B-1</strain>
        <strain evidence="2 4">37-2</strain>
    </source>
</reference>
<evidence type="ECO:0000313" key="5">
    <source>
        <dbReference type="Proteomes" id="UP000180280"/>
    </source>
</evidence>
<name>A0A1S1WV67_9NEIS</name>
<dbReference type="Proteomes" id="UP000180280">
    <property type="component" value="Unassembled WGS sequence"/>
</dbReference>
<evidence type="ECO:0000313" key="3">
    <source>
        <dbReference type="EMBL" id="OHX19688.1"/>
    </source>
</evidence>
<evidence type="ECO:0000313" key="4">
    <source>
        <dbReference type="Proteomes" id="UP000180088"/>
    </source>
</evidence>
<comment type="caution">
    <text evidence="2">The sequence shown here is derived from an EMBL/GenBank/DDBJ whole genome shotgun (WGS) entry which is preliminary data.</text>
</comment>
<dbReference type="EMBL" id="MKCS01000003">
    <property type="protein sequence ID" value="OHX10817.1"/>
    <property type="molecule type" value="Genomic_DNA"/>
</dbReference>
<dbReference type="Proteomes" id="UP000180088">
    <property type="component" value="Unassembled WGS sequence"/>
</dbReference>
<dbReference type="EMBL" id="MKCT01000029">
    <property type="protein sequence ID" value="OHX19688.1"/>
    <property type="molecule type" value="Genomic_DNA"/>
</dbReference>
<keyword evidence="5" id="KW-1185">Reference proteome</keyword>
<dbReference type="AlphaFoldDB" id="A0A1S1WV67"/>
<organism evidence="2 4">
    <name type="scientific">Chromobacterium sphagni</name>
    <dbReference type="NCBI Taxonomy" id="1903179"/>
    <lineage>
        <taxon>Bacteria</taxon>
        <taxon>Pseudomonadati</taxon>
        <taxon>Pseudomonadota</taxon>
        <taxon>Betaproteobacteria</taxon>
        <taxon>Neisseriales</taxon>
        <taxon>Chromobacteriaceae</taxon>
        <taxon>Chromobacterium</taxon>
    </lineage>
</organism>
<feature type="region of interest" description="Disordered" evidence="1">
    <location>
        <begin position="1"/>
        <end position="23"/>
    </location>
</feature>